<organism evidence="1 2">
    <name type="scientific">Leptospira noguchii</name>
    <dbReference type="NCBI Taxonomy" id="28182"/>
    <lineage>
        <taxon>Bacteria</taxon>
        <taxon>Pseudomonadati</taxon>
        <taxon>Spirochaetota</taxon>
        <taxon>Spirochaetia</taxon>
        <taxon>Leptospirales</taxon>
        <taxon>Leptospiraceae</taxon>
        <taxon>Leptospira</taxon>
    </lineage>
</organism>
<evidence type="ECO:0000313" key="2">
    <source>
        <dbReference type="Proteomes" id="UP000829829"/>
    </source>
</evidence>
<evidence type="ECO:0000313" key="1">
    <source>
        <dbReference type="EMBL" id="UOG57414.1"/>
    </source>
</evidence>
<proteinExistence type="predicted"/>
<dbReference type="AlphaFoldDB" id="A0AAE9GHF0"/>
<dbReference type="EMBL" id="CP091957">
    <property type="protein sequence ID" value="UOG57414.1"/>
    <property type="molecule type" value="Genomic_DNA"/>
</dbReference>
<sequence length="45" mass="4985">MNKKLNVTTSGTQHNALYGSRWKLKHNALYGSRCGVGLSFTEDLS</sequence>
<protein>
    <submittedName>
        <fullName evidence="1">Uncharacterized protein</fullName>
    </submittedName>
</protein>
<gene>
    <name evidence="1" type="ORF">MAL03_04410</name>
</gene>
<reference evidence="1" key="1">
    <citation type="submission" date="2022-02" db="EMBL/GenBank/DDBJ databases">
        <title>The genetically variable rfb locus in Leptospira is a mobile cassette and a molecular signature of serovar identity.</title>
        <authorList>
            <person name="Nieves C."/>
            <person name="Vincent A.T."/>
            <person name="Zarantonelli L."/>
            <person name="Picardeau M."/>
            <person name="Veyrier F.J."/>
            <person name="Buschiazzo A."/>
        </authorList>
    </citation>
    <scope>NUCLEOTIDE SEQUENCE</scope>
    <source>
        <strain evidence="1">IP1512017</strain>
    </source>
</reference>
<accession>A0AAE9GHF0</accession>
<dbReference type="Proteomes" id="UP000829829">
    <property type="component" value="Chromosome 1"/>
</dbReference>
<name>A0AAE9GHF0_9LEPT</name>
<dbReference type="RefSeq" id="WP_243815740.1">
    <property type="nucleotide sequence ID" value="NZ_CP091943.1"/>
</dbReference>